<evidence type="ECO:0000259" key="5">
    <source>
        <dbReference type="Pfam" id="PF04542"/>
    </source>
</evidence>
<dbReference type="Gene3D" id="1.10.10.10">
    <property type="entry name" value="Winged helix-like DNA-binding domain superfamily/Winged helix DNA-binding domain"/>
    <property type="match status" value="1"/>
</dbReference>
<dbReference type="GO" id="GO:0003677">
    <property type="term" value="F:DNA binding"/>
    <property type="evidence" value="ECO:0007669"/>
    <property type="project" value="InterPro"/>
</dbReference>
<dbReference type="PANTHER" id="PTHR43133:SF60">
    <property type="entry name" value="RNA POLYMERASE SIGMA FACTOR SIGV"/>
    <property type="match status" value="1"/>
</dbReference>
<dbReference type="CDD" id="cd06171">
    <property type="entry name" value="Sigma70_r4"/>
    <property type="match status" value="1"/>
</dbReference>
<gene>
    <name evidence="7" type="ORF">BBD42_12110</name>
</gene>
<dbReference type="AlphaFoldDB" id="A0A1B2DHB3"/>
<evidence type="ECO:0000256" key="3">
    <source>
        <dbReference type="ARBA" id="ARBA00023082"/>
    </source>
</evidence>
<comment type="similarity">
    <text evidence="1">Belongs to the sigma-70 factor family. ECF subfamily.</text>
</comment>
<feature type="domain" description="RNA polymerase sigma-70 region 2" evidence="5">
    <location>
        <begin position="4"/>
        <end position="71"/>
    </location>
</feature>
<dbReference type="Gene3D" id="1.10.1740.10">
    <property type="match status" value="1"/>
</dbReference>
<dbReference type="InterPro" id="IPR013324">
    <property type="entry name" value="RNA_pol_sigma_r3/r4-like"/>
</dbReference>
<keyword evidence="2" id="KW-0805">Transcription regulation</keyword>
<dbReference type="InterPro" id="IPR007627">
    <property type="entry name" value="RNA_pol_sigma70_r2"/>
</dbReference>
<dbReference type="Pfam" id="PF08281">
    <property type="entry name" value="Sigma70_r4_2"/>
    <property type="match status" value="1"/>
</dbReference>
<dbReference type="SUPFAM" id="SSF88659">
    <property type="entry name" value="Sigma3 and sigma4 domains of RNA polymerase sigma factors"/>
    <property type="match status" value="1"/>
</dbReference>
<name>A0A1B2DHB3_9BACL</name>
<feature type="domain" description="RNA polymerase sigma factor 70 region 4 type 2" evidence="6">
    <location>
        <begin position="94"/>
        <end position="143"/>
    </location>
</feature>
<keyword evidence="4" id="KW-0804">Transcription</keyword>
<dbReference type="PANTHER" id="PTHR43133">
    <property type="entry name" value="RNA POLYMERASE ECF-TYPE SIGMA FACTO"/>
    <property type="match status" value="1"/>
</dbReference>
<organism evidence="7">
    <name type="scientific">Paenibacillus sp. BIHB 4019</name>
    <dbReference type="NCBI Taxonomy" id="1870819"/>
    <lineage>
        <taxon>Bacteria</taxon>
        <taxon>Bacillati</taxon>
        <taxon>Bacillota</taxon>
        <taxon>Bacilli</taxon>
        <taxon>Bacillales</taxon>
        <taxon>Paenibacillaceae</taxon>
        <taxon>Paenibacillus</taxon>
    </lineage>
</organism>
<dbReference type="GO" id="GO:0016987">
    <property type="term" value="F:sigma factor activity"/>
    <property type="evidence" value="ECO:0007669"/>
    <property type="project" value="UniProtKB-KW"/>
</dbReference>
<evidence type="ECO:0000256" key="1">
    <source>
        <dbReference type="ARBA" id="ARBA00010641"/>
    </source>
</evidence>
<evidence type="ECO:0000259" key="6">
    <source>
        <dbReference type="Pfam" id="PF08281"/>
    </source>
</evidence>
<dbReference type="InterPro" id="IPR013325">
    <property type="entry name" value="RNA_pol_sigma_r2"/>
</dbReference>
<keyword evidence="3" id="KW-0731">Sigma factor</keyword>
<evidence type="ECO:0000256" key="2">
    <source>
        <dbReference type="ARBA" id="ARBA00023015"/>
    </source>
</evidence>
<evidence type="ECO:0000313" key="7">
    <source>
        <dbReference type="EMBL" id="ANY67124.1"/>
    </source>
</evidence>
<dbReference type="InterPro" id="IPR013249">
    <property type="entry name" value="RNA_pol_sigma70_r4_t2"/>
</dbReference>
<dbReference type="InterPro" id="IPR039425">
    <property type="entry name" value="RNA_pol_sigma-70-like"/>
</dbReference>
<dbReference type="RefSeq" id="WP_099518335.1">
    <property type="nucleotide sequence ID" value="NZ_CP016808.1"/>
</dbReference>
<dbReference type="GO" id="GO:0006352">
    <property type="term" value="P:DNA-templated transcription initiation"/>
    <property type="evidence" value="ECO:0007669"/>
    <property type="project" value="InterPro"/>
</dbReference>
<proteinExistence type="inferred from homology"/>
<evidence type="ECO:0000256" key="4">
    <source>
        <dbReference type="ARBA" id="ARBA00023163"/>
    </source>
</evidence>
<dbReference type="InterPro" id="IPR014284">
    <property type="entry name" value="RNA_pol_sigma-70_dom"/>
</dbReference>
<protein>
    <submittedName>
        <fullName evidence="7">RNA polymerase subunit sigma-70</fullName>
    </submittedName>
</protein>
<sequence length="155" mass="18474">MDDIYKRNVEMIYRICFMYLKNSTDSEDAVQSIFLKLLKSNTSFADPEHEKAWLIVMTRNYCKDILKSWWRTRKVELARLPEAVWRDDGDRSGELLDQLLALPDKYKIVLYLYYFEEYSIREIANMLIRKESTIQTQLAKGRTLMKLSLGGHYDK</sequence>
<dbReference type="Pfam" id="PF04542">
    <property type="entry name" value="Sigma70_r2"/>
    <property type="match status" value="1"/>
</dbReference>
<accession>A0A1B2DHB3</accession>
<dbReference type="EMBL" id="CP016808">
    <property type="protein sequence ID" value="ANY67124.1"/>
    <property type="molecule type" value="Genomic_DNA"/>
</dbReference>
<dbReference type="NCBIfam" id="TIGR02937">
    <property type="entry name" value="sigma70-ECF"/>
    <property type="match status" value="1"/>
</dbReference>
<dbReference type="InterPro" id="IPR036388">
    <property type="entry name" value="WH-like_DNA-bd_sf"/>
</dbReference>
<reference evidence="7" key="1">
    <citation type="submission" date="2016-08" db="EMBL/GenBank/DDBJ databases">
        <title>Complete Genome Seqeunce of Paenibacillus sp. BIHB 4019 from tea rhizoplane.</title>
        <authorList>
            <person name="Thakur R."/>
            <person name="Swarnkar M.K."/>
            <person name="Gulati A."/>
        </authorList>
    </citation>
    <scope>NUCLEOTIDE SEQUENCE [LARGE SCALE GENOMIC DNA]</scope>
    <source>
        <strain evidence="7">BIHB4019</strain>
    </source>
</reference>
<dbReference type="SUPFAM" id="SSF88946">
    <property type="entry name" value="Sigma2 domain of RNA polymerase sigma factors"/>
    <property type="match status" value="1"/>
</dbReference>